<evidence type="ECO:0000313" key="2">
    <source>
        <dbReference type="Proteomes" id="UP000736787"/>
    </source>
</evidence>
<proteinExistence type="predicted"/>
<comment type="caution">
    <text evidence="1">The sequence shown here is derived from an EMBL/GenBank/DDBJ whole genome shotgun (WGS) entry which is preliminary data.</text>
</comment>
<dbReference type="AlphaFoldDB" id="A0A8T1D3Z4"/>
<accession>A0A8T1D3Z4</accession>
<organism evidence="1 2">
    <name type="scientific">Phytophthora cactorum</name>
    <dbReference type="NCBI Taxonomy" id="29920"/>
    <lineage>
        <taxon>Eukaryota</taxon>
        <taxon>Sar</taxon>
        <taxon>Stramenopiles</taxon>
        <taxon>Oomycota</taxon>
        <taxon>Peronosporomycetes</taxon>
        <taxon>Peronosporales</taxon>
        <taxon>Peronosporaceae</taxon>
        <taxon>Phytophthora</taxon>
    </lineage>
</organism>
<protein>
    <submittedName>
        <fullName evidence="1">Uncharacterized protein</fullName>
    </submittedName>
</protein>
<reference evidence="1" key="1">
    <citation type="submission" date="2018-10" db="EMBL/GenBank/DDBJ databases">
        <title>Effector identification in a new, highly contiguous assembly of the strawberry crown rot pathogen Phytophthora cactorum.</title>
        <authorList>
            <person name="Armitage A.D."/>
            <person name="Nellist C.F."/>
            <person name="Bates H."/>
            <person name="Vickerstaff R.J."/>
            <person name="Harrison R.J."/>
        </authorList>
    </citation>
    <scope>NUCLEOTIDE SEQUENCE</scope>
    <source>
        <strain evidence="1">4040</strain>
    </source>
</reference>
<evidence type="ECO:0000313" key="1">
    <source>
        <dbReference type="EMBL" id="KAG2936538.1"/>
    </source>
</evidence>
<sequence length="76" mass="9369">MHGRHYRKQLSGTLSLENHGDLHRQRLRRLLKAVHIVRRWQKCPQEPYKWLQLRLIVLRSRCQGQYLLSRMTLYTF</sequence>
<dbReference type="Proteomes" id="UP000736787">
    <property type="component" value="Unassembled WGS sequence"/>
</dbReference>
<dbReference type="EMBL" id="RCMK01000323">
    <property type="protein sequence ID" value="KAG2936538.1"/>
    <property type="molecule type" value="Genomic_DNA"/>
</dbReference>
<name>A0A8T1D3Z4_9STRA</name>
<gene>
    <name evidence="1" type="ORF">PC117_g12045</name>
</gene>